<proteinExistence type="predicted"/>
<gene>
    <name evidence="1" type="ORF">BCR25_18300</name>
</gene>
<comment type="caution">
    <text evidence="1">The sequence shown here is derived from an EMBL/GenBank/DDBJ whole genome shotgun (WGS) entry which is preliminary data.</text>
</comment>
<organism evidence="1 2">
    <name type="scientific">Enterococcus termitis</name>
    <dbReference type="NCBI Taxonomy" id="332950"/>
    <lineage>
        <taxon>Bacteria</taxon>
        <taxon>Bacillati</taxon>
        <taxon>Bacillota</taxon>
        <taxon>Bacilli</taxon>
        <taxon>Lactobacillales</taxon>
        <taxon>Enterococcaceae</taxon>
        <taxon>Enterococcus</taxon>
    </lineage>
</organism>
<name>A0A1E5GTZ2_9ENTE</name>
<evidence type="ECO:0000313" key="2">
    <source>
        <dbReference type="Proteomes" id="UP000095094"/>
    </source>
</evidence>
<dbReference type="InterPro" id="IPR001387">
    <property type="entry name" value="Cro/C1-type_HTH"/>
</dbReference>
<protein>
    <recommendedName>
        <fullName evidence="3">HTH cro/C1-type domain-containing protein</fullName>
    </recommendedName>
</protein>
<dbReference type="OrthoDB" id="2315941at2"/>
<dbReference type="AlphaFoldDB" id="A0A1E5GTZ2"/>
<sequence length="306" mass="36199">MKTGEILRFFRKNNKQKQKEVRPLEMSLSVYSRIESDKQSMNFEDLQQTLEGLCITPEEFIAFSDADYKQRKFIELFNYCGSHLENQTKKKQLLSYYNLYISDNNLSLTSYSNLIAIKRFFGVHWDEVEQLKKNEVQDIVNYISNRLFLTYYDYNILLNISSLLSAEQSNAIIHKALPIKKENKRSRKTKVFAYNIARNLITAMLYEGEFQSARKYIELAKMQDVELANYNYRMHIQYLQNLLDYLETGNAKYHEKIMHYIHTLEDIGDHTTVNDINKEVRSLTHQKGNGISLWNDVHPITIIKED</sequence>
<dbReference type="InterPro" id="IPR011990">
    <property type="entry name" value="TPR-like_helical_dom_sf"/>
</dbReference>
<dbReference type="RefSeq" id="WP_069663357.1">
    <property type="nucleotide sequence ID" value="NZ_JBHUJJ010000001.1"/>
</dbReference>
<keyword evidence="2" id="KW-1185">Reference proteome</keyword>
<dbReference type="SUPFAM" id="SSF47413">
    <property type="entry name" value="lambda repressor-like DNA-binding domains"/>
    <property type="match status" value="1"/>
</dbReference>
<evidence type="ECO:0008006" key="3">
    <source>
        <dbReference type="Google" id="ProtNLM"/>
    </source>
</evidence>
<dbReference type="InterPro" id="IPR053163">
    <property type="entry name" value="HTH-type_regulator_Rgg"/>
</dbReference>
<dbReference type="InterPro" id="IPR010982">
    <property type="entry name" value="Lambda_DNA-bd_dom_sf"/>
</dbReference>
<evidence type="ECO:0000313" key="1">
    <source>
        <dbReference type="EMBL" id="OEG16148.1"/>
    </source>
</evidence>
<dbReference type="PANTHER" id="PTHR37038">
    <property type="entry name" value="TRANSCRIPTIONAL REGULATOR-RELATED"/>
    <property type="match status" value="1"/>
</dbReference>
<dbReference type="Proteomes" id="UP000095094">
    <property type="component" value="Unassembled WGS sequence"/>
</dbReference>
<dbReference type="EMBL" id="MIJY01000013">
    <property type="protein sequence ID" value="OEG16148.1"/>
    <property type="molecule type" value="Genomic_DNA"/>
</dbReference>
<dbReference type="CDD" id="cd00093">
    <property type="entry name" value="HTH_XRE"/>
    <property type="match status" value="1"/>
</dbReference>
<reference evidence="2" key="1">
    <citation type="submission" date="2016-09" db="EMBL/GenBank/DDBJ databases">
        <authorList>
            <person name="Gulvik C.A."/>
        </authorList>
    </citation>
    <scope>NUCLEOTIDE SEQUENCE [LARGE SCALE GENOMIC DNA]</scope>
    <source>
        <strain evidence="2">LMG 8895</strain>
    </source>
</reference>
<accession>A0A1E5GTZ2</accession>
<dbReference type="Gene3D" id="1.25.40.400">
    <property type="match status" value="1"/>
</dbReference>
<dbReference type="GO" id="GO:0003677">
    <property type="term" value="F:DNA binding"/>
    <property type="evidence" value="ECO:0007669"/>
    <property type="project" value="InterPro"/>
</dbReference>
<dbReference type="SUPFAM" id="SSF48452">
    <property type="entry name" value="TPR-like"/>
    <property type="match status" value="1"/>
</dbReference>